<reference evidence="1" key="1">
    <citation type="submission" date="2022-05" db="EMBL/GenBank/DDBJ databases">
        <title>A methanotrophic Mycobacterium dominates a cave microbial ecosystem.</title>
        <authorList>
            <person name="Van Spanning R.J.M."/>
            <person name="Guan Q."/>
            <person name="Melkonian C."/>
            <person name="Gallant J."/>
            <person name="Polerecky L."/>
            <person name="Flot J.-F."/>
            <person name="Brandt B.W."/>
            <person name="Braster M."/>
            <person name="Iturbe Espinoza P."/>
            <person name="Aerts J."/>
            <person name="Meima-Franke M."/>
            <person name="Piersma S.R."/>
            <person name="Bunduc C."/>
            <person name="Ummels R."/>
            <person name="Pain A."/>
            <person name="Fleming E.J."/>
            <person name="van der Wel N."/>
            <person name="Gherman V.D."/>
            <person name="Sarbu S.M."/>
            <person name="Bodelier P.L.E."/>
            <person name="Bitter W."/>
        </authorList>
    </citation>
    <scope>NUCLEOTIDE SEQUENCE</scope>
    <source>
        <strain evidence="1">Sulfur Cave</strain>
    </source>
</reference>
<keyword evidence="2" id="KW-1185">Reference proteome</keyword>
<name>A0ABY4QHJ1_9MYCO</name>
<dbReference type="EMBL" id="CP097320">
    <property type="protein sequence ID" value="UQX09682.1"/>
    <property type="molecule type" value="Genomic_DNA"/>
</dbReference>
<accession>A0ABY4QHJ1</accession>
<proteinExistence type="predicted"/>
<organism evidence="1 2">
    <name type="scientific">Candidatus Mycobacterium methanotrophicum</name>
    <dbReference type="NCBI Taxonomy" id="2943498"/>
    <lineage>
        <taxon>Bacteria</taxon>
        <taxon>Bacillati</taxon>
        <taxon>Actinomycetota</taxon>
        <taxon>Actinomycetes</taxon>
        <taxon>Mycobacteriales</taxon>
        <taxon>Mycobacteriaceae</taxon>
        <taxon>Mycobacterium</taxon>
    </lineage>
</organism>
<dbReference type="RefSeq" id="WP_219066239.1">
    <property type="nucleotide sequence ID" value="NZ_CAJUXY010000005.1"/>
</dbReference>
<evidence type="ECO:0000313" key="1">
    <source>
        <dbReference type="EMBL" id="UQX09682.1"/>
    </source>
</evidence>
<sequence>MSSADVRLVDAESGLLGDLGLGSLPGVLSDAGSSSSGLLDQSSLLWIPYNIFADIVNIPYTESQALQEDAYALGPAGSTGGVAGWIPPGATVADHGVDVINGQDYYTEGGTGSWLMESIGNTWGWDNGNWPQLDALLHFVLPLQWTEGLAESVQSVAQSSFIDGAQDANCEIQCSDPVGYLGGWLTHLGNVFSSTYPTTTTDTIGENGAATSVFPDGVVNVGPPGTETTAIWSGQQVPFNPLLEPFEAIWQNAVEGPANNPIMLPNIGDLFDSAVKLGQDLVNDFDPLIEGSFAYWGADTLYSVPSAIGGLVHDASLGLIPNEFVLPNNGAEPITGYTTNISDVLPGLEQGFQFLLNGLEGYFNPATYGASATDAALGALSDSAPLSSELSALLSSTGTDLASLAGPGLGADVSSLLSELATSLTP</sequence>
<evidence type="ECO:0008006" key="3">
    <source>
        <dbReference type="Google" id="ProtNLM"/>
    </source>
</evidence>
<protein>
    <recommendedName>
        <fullName evidence="3">PE-PPE domain-containing protein</fullName>
    </recommendedName>
</protein>
<evidence type="ECO:0000313" key="2">
    <source>
        <dbReference type="Proteomes" id="UP001056610"/>
    </source>
</evidence>
<dbReference type="Proteomes" id="UP001056610">
    <property type="component" value="Chromosome"/>
</dbReference>
<gene>
    <name evidence="1" type="ORF">M5I08_15265</name>
</gene>